<feature type="signal peptide" evidence="1">
    <location>
        <begin position="1"/>
        <end position="17"/>
    </location>
</feature>
<name>G9P8Z4_HYPAI</name>
<accession>G9P8Z4</accession>
<sequence length="62" mass="6788">MSIFVSFFTFALRALLAQPNSCPKKGTKRSAASPIASFFLAGREILLHSSSSPALLHFVYKK</sequence>
<dbReference type="HOGENOM" id="CLU_2904477_0_0_1"/>
<dbReference type="Proteomes" id="UP000005426">
    <property type="component" value="Unassembled WGS sequence"/>
</dbReference>
<evidence type="ECO:0000313" key="2">
    <source>
        <dbReference type="EMBL" id="EHK41022.1"/>
    </source>
</evidence>
<dbReference type="EMBL" id="ABDG02000027">
    <property type="protein sequence ID" value="EHK41022.1"/>
    <property type="molecule type" value="Genomic_DNA"/>
</dbReference>
<keyword evidence="1" id="KW-0732">Signal</keyword>
<proteinExistence type="predicted"/>
<dbReference type="AlphaFoldDB" id="G9P8Z4"/>
<keyword evidence="3" id="KW-1185">Reference proteome</keyword>
<protein>
    <submittedName>
        <fullName evidence="2">Uncharacterized protein</fullName>
    </submittedName>
</protein>
<evidence type="ECO:0000313" key="3">
    <source>
        <dbReference type="Proteomes" id="UP000005426"/>
    </source>
</evidence>
<comment type="caution">
    <text evidence="2">The sequence shown here is derived from an EMBL/GenBank/DDBJ whole genome shotgun (WGS) entry which is preliminary data.</text>
</comment>
<feature type="chain" id="PRO_5003525273" evidence="1">
    <location>
        <begin position="18"/>
        <end position="62"/>
    </location>
</feature>
<gene>
    <name evidence="2" type="ORF">TRIATDRAFT_301732</name>
</gene>
<organism evidence="2 3">
    <name type="scientific">Hypocrea atroviridis (strain ATCC 20476 / IMI 206040)</name>
    <name type="common">Trichoderma atroviride</name>
    <dbReference type="NCBI Taxonomy" id="452589"/>
    <lineage>
        <taxon>Eukaryota</taxon>
        <taxon>Fungi</taxon>
        <taxon>Dikarya</taxon>
        <taxon>Ascomycota</taxon>
        <taxon>Pezizomycotina</taxon>
        <taxon>Sordariomycetes</taxon>
        <taxon>Hypocreomycetidae</taxon>
        <taxon>Hypocreales</taxon>
        <taxon>Hypocreaceae</taxon>
        <taxon>Trichoderma</taxon>
    </lineage>
</organism>
<reference evidence="2 3" key="1">
    <citation type="journal article" date="2011" name="Genome Biol.">
        <title>Comparative genome sequence analysis underscores mycoparasitism as the ancestral life style of Trichoderma.</title>
        <authorList>
            <person name="Kubicek C.P."/>
            <person name="Herrera-Estrella A."/>
            <person name="Seidl-Seiboth V."/>
            <person name="Martinez D.A."/>
            <person name="Druzhinina I.S."/>
            <person name="Thon M."/>
            <person name="Zeilinger S."/>
            <person name="Casas-Flores S."/>
            <person name="Horwitz B.A."/>
            <person name="Mukherjee P.K."/>
            <person name="Mukherjee M."/>
            <person name="Kredics L."/>
            <person name="Alcaraz L.D."/>
            <person name="Aerts A."/>
            <person name="Antal Z."/>
            <person name="Atanasova L."/>
            <person name="Cervantes-Badillo M.G."/>
            <person name="Challacombe J."/>
            <person name="Chertkov O."/>
            <person name="McCluskey K."/>
            <person name="Coulpier F."/>
            <person name="Deshpande N."/>
            <person name="von Doehren H."/>
            <person name="Ebbole D.J."/>
            <person name="Esquivel-Naranjo E.U."/>
            <person name="Fekete E."/>
            <person name="Flipphi M."/>
            <person name="Glaser F."/>
            <person name="Gomez-Rodriguez E.Y."/>
            <person name="Gruber S."/>
            <person name="Han C."/>
            <person name="Henrissat B."/>
            <person name="Hermosa R."/>
            <person name="Hernandez-Onate M."/>
            <person name="Karaffa L."/>
            <person name="Kosti I."/>
            <person name="Le Crom S."/>
            <person name="Lindquist E."/>
            <person name="Lucas S."/>
            <person name="Luebeck M."/>
            <person name="Luebeck P.S."/>
            <person name="Margeot A."/>
            <person name="Metz B."/>
            <person name="Misra M."/>
            <person name="Nevalainen H."/>
            <person name="Omann M."/>
            <person name="Packer N."/>
            <person name="Perrone G."/>
            <person name="Uresti-Rivera E.E."/>
            <person name="Salamov A."/>
            <person name="Schmoll M."/>
            <person name="Seiboth B."/>
            <person name="Shapiro H."/>
            <person name="Sukno S."/>
            <person name="Tamayo-Ramos J.A."/>
            <person name="Tisch D."/>
            <person name="Wiest A."/>
            <person name="Wilkinson H.H."/>
            <person name="Zhang M."/>
            <person name="Coutinho P.M."/>
            <person name="Kenerley C.M."/>
            <person name="Monte E."/>
            <person name="Baker S.E."/>
            <person name="Grigoriev I.V."/>
        </authorList>
    </citation>
    <scope>NUCLEOTIDE SEQUENCE [LARGE SCALE GENOMIC DNA]</scope>
    <source>
        <strain evidence="3">ATCC 20476 / IMI 206040</strain>
    </source>
</reference>
<evidence type="ECO:0000256" key="1">
    <source>
        <dbReference type="SAM" id="SignalP"/>
    </source>
</evidence>